<evidence type="ECO:0000313" key="3">
    <source>
        <dbReference type="EMBL" id="CAA9244868.1"/>
    </source>
</evidence>
<keyword evidence="1" id="KW-0472">Membrane</keyword>
<organism evidence="3">
    <name type="scientific">uncultured Chloroflexota bacterium</name>
    <dbReference type="NCBI Taxonomy" id="166587"/>
    <lineage>
        <taxon>Bacteria</taxon>
        <taxon>Bacillati</taxon>
        <taxon>Chloroflexota</taxon>
        <taxon>environmental samples</taxon>
    </lineage>
</organism>
<feature type="transmembrane region" description="Helical" evidence="1">
    <location>
        <begin position="388"/>
        <end position="408"/>
    </location>
</feature>
<dbReference type="InterPro" id="IPR058486">
    <property type="entry name" value="DUF8173"/>
</dbReference>
<evidence type="ECO:0000259" key="2">
    <source>
        <dbReference type="Pfam" id="PF26514"/>
    </source>
</evidence>
<proteinExistence type="predicted"/>
<name>A0A6J4IAE3_9CHLR</name>
<protein>
    <recommendedName>
        <fullName evidence="2">DUF8173 domain-containing protein</fullName>
    </recommendedName>
</protein>
<feature type="transmembrane region" description="Helical" evidence="1">
    <location>
        <begin position="366"/>
        <end position="382"/>
    </location>
</feature>
<sequence length="432" mass="44958">MRRRVYWLPEGHTGMTFTMNQADTGPAWRPARAVTILAAGAVAAVLLCWPAAPAYALDRRSGDAVGVAAGQVVDDDVAATGRLVRIDGTVRGDVYAFGEQVAVTGIIEGDLIAVAREVLIDGQVQGDVRAAGATVQVNGRVDRNVTGAGQRLQLGNGGRVGGSWMGAGETISLAGDVGGSVAGAGESVLLQGDIRRGAEFAVGSLTLGPNARIGRGLTYWAERPQDVPAQAVAGAVQFHQMDRRHERVSRHDHGRFFGALSGFFSLTWLAGSALVGLALLRTCPRFVARFLNALERQPVSSFVVGTVGLVATVPLVVLLAVTIVGLPAAAVLAGGYAAGLYVGWLLLAVALGSILVGIVRRYGTRHMAWAFLLGLVVLHVGSRIPFLGVLVTFAALAFGFGTLLVALYRTWRRAELGPEPPAYLGGVGSVGA</sequence>
<dbReference type="EMBL" id="CADCTC010000112">
    <property type="protein sequence ID" value="CAA9244868.1"/>
    <property type="molecule type" value="Genomic_DNA"/>
</dbReference>
<dbReference type="Pfam" id="PF26514">
    <property type="entry name" value="DUF8173"/>
    <property type="match status" value="1"/>
</dbReference>
<feature type="transmembrane region" description="Helical" evidence="1">
    <location>
        <begin position="256"/>
        <end position="280"/>
    </location>
</feature>
<feature type="transmembrane region" description="Helical" evidence="1">
    <location>
        <begin position="301"/>
        <end position="326"/>
    </location>
</feature>
<keyword evidence="1" id="KW-0812">Transmembrane</keyword>
<gene>
    <name evidence="3" type="ORF">AVDCRST_MAG77-1731</name>
</gene>
<feature type="domain" description="DUF8173" evidence="2">
    <location>
        <begin position="269"/>
        <end position="412"/>
    </location>
</feature>
<feature type="transmembrane region" description="Helical" evidence="1">
    <location>
        <begin position="338"/>
        <end position="359"/>
    </location>
</feature>
<accession>A0A6J4IAE3</accession>
<reference evidence="3" key="1">
    <citation type="submission" date="2020-02" db="EMBL/GenBank/DDBJ databases">
        <authorList>
            <person name="Meier V. D."/>
        </authorList>
    </citation>
    <scope>NUCLEOTIDE SEQUENCE</scope>
    <source>
        <strain evidence="3">AVDCRST_MAG77</strain>
    </source>
</reference>
<evidence type="ECO:0000256" key="1">
    <source>
        <dbReference type="SAM" id="Phobius"/>
    </source>
</evidence>
<dbReference type="AlphaFoldDB" id="A0A6J4IAE3"/>
<keyword evidence="1" id="KW-1133">Transmembrane helix</keyword>